<dbReference type="Proteomes" id="UP001381693">
    <property type="component" value="Unassembled WGS sequence"/>
</dbReference>
<gene>
    <name evidence="1" type="ORF">SK128_005836</name>
</gene>
<keyword evidence="2" id="KW-1185">Reference proteome</keyword>
<proteinExistence type="predicted"/>
<sequence length="121" mass="13530">MDISKLLNIAGKSSYSFGNHALCLQSAVEIAGMFSHGFENHPLCLQSAAKCYWKVSSQLWKPFTFPTKCCYMLLERLFTALETLPSAYKVLLNIAGRHSHSFENPFLSLLGTDESCKNVFS</sequence>
<dbReference type="AlphaFoldDB" id="A0AAN8ZSW3"/>
<reference evidence="1 2" key="1">
    <citation type="submission" date="2023-11" db="EMBL/GenBank/DDBJ databases">
        <title>Halocaridina rubra genome assembly.</title>
        <authorList>
            <person name="Smith C."/>
        </authorList>
    </citation>
    <scope>NUCLEOTIDE SEQUENCE [LARGE SCALE GENOMIC DNA]</scope>
    <source>
        <strain evidence="1">EP-1</strain>
        <tissue evidence="1">Whole</tissue>
    </source>
</reference>
<protein>
    <submittedName>
        <fullName evidence="1">Uncharacterized protein</fullName>
    </submittedName>
</protein>
<dbReference type="EMBL" id="JAXCGZ010023061">
    <property type="protein sequence ID" value="KAK7017932.1"/>
    <property type="molecule type" value="Genomic_DNA"/>
</dbReference>
<evidence type="ECO:0000313" key="1">
    <source>
        <dbReference type="EMBL" id="KAK7017932.1"/>
    </source>
</evidence>
<evidence type="ECO:0000313" key="2">
    <source>
        <dbReference type="Proteomes" id="UP001381693"/>
    </source>
</evidence>
<accession>A0AAN8ZSW3</accession>
<organism evidence="1 2">
    <name type="scientific">Halocaridina rubra</name>
    <name type="common">Hawaiian red shrimp</name>
    <dbReference type="NCBI Taxonomy" id="373956"/>
    <lineage>
        <taxon>Eukaryota</taxon>
        <taxon>Metazoa</taxon>
        <taxon>Ecdysozoa</taxon>
        <taxon>Arthropoda</taxon>
        <taxon>Crustacea</taxon>
        <taxon>Multicrustacea</taxon>
        <taxon>Malacostraca</taxon>
        <taxon>Eumalacostraca</taxon>
        <taxon>Eucarida</taxon>
        <taxon>Decapoda</taxon>
        <taxon>Pleocyemata</taxon>
        <taxon>Caridea</taxon>
        <taxon>Atyoidea</taxon>
        <taxon>Atyidae</taxon>
        <taxon>Halocaridina</taxon>
    </lineage>
</organism>
<name>A0AAN8ZSW3_HALRR</name>
<comment type="caution">
    <text evidence="1">The sequence shown here is derived from an EMBL/GenBank/DDBJ whole genome shotgun (WGS) entry which is preliminary data.</text>
</comment>